<name>A0A2N3PHY4_9HELI</name>
<comment type="catalytic activity">
    <reaction evidence="1">
        <text>ATP + protein L-histidine = ADP + protein N-phospho-L-histidine.</text>
        <dbReference type="EC" id="2.7.13.3"/>
    </reaction>
</comment>
<dbReference type="InterPro" id="IPR004358">
    <property type="entry name" value="Sig_transdc_His_kin-like_C"/>
</dbReference>
<sequence length="431" mass="49097">MDMSKKTAFKILALYMLTSFVFLALVFYGWYGTKKDSIVESKINTLFENAHSLVVYLYEQAQNSLSKDLDYKKLLSSAHNELGISFLLIKENGEILFNALENLQNPKQIQAILNAQSLLKAPNHRGDKIVLKEDTMYLITQRIGGRFWHLMQQSFSNSKMESKNNIYMLVSSKGIKSELYTLLGVIFASFIAALLAISLVAYFLVSLSLKPLKEKIQQLNAFIKDSTHEINTPLSVILMSVERIKMYELSTHQQQKFERIKLAAQTLEQIYQDLLFYAFDEAKDLKLENVALTQLIAERIAYFEPFFKKKNIAICFSLELENSVESVISANYSRIVRVVDNLLDNALKYTQSGGSVEVVLGENFLNIKDNGCGIPKDKMDKIFKRYYRANANQGGFGIGLALVQQICTLYNITITCKSEEGKGSEFRLQWN</sequence>
<dbReference type="PRINTS" id="PR00344">
    <property type="entry name" value="BCTRLSENSOR"/>
</dbReference>
<evidence type="ECO:0000256" key="3">
    <source>
        <dbReference type="ARBA" id="ARBA00022553"/>
    </source>
</evidence>
<dbReference type="InterPro" id="IPR005467">
    <property type="entry name" value="His_kinase_dom"/>
</dbReference>
<accession>A0A2N3PHY4</accession>
<dbReference type="SUPFAM" id="SSF55874">
    <property type="entry name" value="ATPase domain of HSP90 chaperone/DNA topoisomerase II/histidine kinase"/>
    <property type="match status" value="1"/>
</dbReference>
<keyword evidence="4" id="KW-0472">Membrane</keyword>
<keyword evidence="7" id="KW-1185">Reference proteome</keyword>
<organism evidence="6 7">
    <name type="scientific">Helicobacter winghamensis</name>
    <dbReference type="NCBI Taxonomy" id="157268"/>
    <lineage>
        <taxon>Bacteria</taxon>
        <taxon>Pseudomonadati</taxon>
        <taxon>Campylobacterota</taxon>
        <taxon>Epsilonproteobacteria</taxon>
        <taxon>Campylobacterales</taxon>
        <taxon>Helicobacteraceae</taxon>
        <taxon>Helicobacter</taxon>
    </lineage>
</organism>
<feature type="transmembrane region" description="Helical" evidence="4">
    <location>
        <begin position="179"/>
        <end position="205"/>
    </location>
</feature>
<dbReference type="InterPro" id="IPR003594">
    <property type="entry name" value="HATPase_dom"/>
</dbReference>
<feature type="domain" description="Histidine kinase" evidence="5">
    <location>
        <begin position="225"/>
        <end position="431"/>
    </location>
</feature>
<evidence type="ECO:0000313" key="7">
    <source>
        <dbReference type="Proteomes" id="UP000233350"/>
    </source>
</evidence>
<dbReference type="InterPro" id="IPR036890">
    <property type="entry name" value="HATPase_C_sf"/>
</dbReference>
<protein>
    <recommendedName>
        <fullName evidence="2">histidine kinase</fullName>
        <ecNumber evidence="2">2.7.13.3</ecNumber>
    </recommendedName>
</protein>
<dbReference type="SMART" id="SM00388">
    <property type="entry name" value="HisKA"/>
    <property type="match status" value="1"/>
</dbReference>
<comment type="caution">
    <text evidence="6">The sequence shown here is derived from an EMBL/GenBank/DDBJ whole genome shotgun (WGS) entry which is preliminary data.</text>
</comment>
<evidence type="ECO:0000256" key="2">
    <source>
        <dbReference type="ARBA" id="ARBA00012438"/>
    </source>
</evidence>
<dbReference type="InterPro" id="IPR003661">
    <property type="entry name" value="HisK_dim/P_dom"/>
</dbReference>
<dbReference type="PANTHER" id="PTHR43547">
    <property type="entry name" value="TWO-COMPONENT HISTIDINE KINASE"/>
    <property type="match status" value="1"/>
</dbReference>
<dbReference type="PROSITE" id="PS50109">
    <property type="entry name" value="HIS_KIN"/>
    <property type="match status" value="1"/>
</dbReference>
<evidence type="ECO:0000256" key="4">
    <source>
        <dbReference type="SAM" id="Phobius"/>
    </source>
</evidence>
<proteinExistence type="predicted"/>
<evidence type="ECO:0000259" key="5">
    <source>
        <dbReference type="PROSITE" id="PS50109"/>
    </source>
</evidence>
<gene>
    <name evidence="6" type="ORF">BCM31_00010</name>
</gene>
<dbReference type="SMART" id="SM00387">
    <property type="entry name" value="HATPase_c"/>
    <property type="match status" value="1"/>
</dbReference>
<dbReference type="CDD" id="cd00075">
    <property type="entry name" value="HATPase"/>
    <property type="match status" value="1"/>
</dbReference>
<dbReference type="Proteomes" id="UP000233350">
    <property type="component" value="Unassembled WGS sequence"/>
</dbReference>
<keyword evidence="3" id="KW-0597">Phosphoprotein</keyword>
<dbReference type="CDD" id="cd00082">
    <property type="entry name" value="HisKA"/>
    <property type="match status" value="1"/>
</dbReference>
<dbReference type="Pfam" id="PF02518">
    <property type="entry name" value="HATPase_c"/>
    <property type="match status" value="1"/>
</dbReference>
<dbReference type="SUPFAM" id="SSF47384">
    <property type="entry name" value="Homodimeric domain of signal transducing histidine kinase"/>
    <property type="match status" value="1"/>
</dbReference>
<reference evidence="6 7" key="1">
    <citation type="submission" date="2016-07" db="EMBL/GenBank/DDBJ databases">
        <title>Detection of Helicobacter winghamensis from caecal content of red fox (Vulpes vulpes).</title>
        <authorList>
            <person name="Zanoni R.G."/>
            <person name="Florio D."/>
            <person name="Caffara M."/>
            <person name="Renzi M."/>
            <person name="Parisi A."/>
            <person name="Pasquali F."/>
            <person name="Manfreda G."/>
        </authorList>
    </citation>
    <scope>NUCLEOTIDE SEQUENCE [LARGE SCALE GENOMIC DNA]</scope>
    <source>
        <strain evidence="6 7">295_13</strain>
    </source>
</reference>
<feature type="transmembrane region" description="Helical" evidence="4">
    <location>
        <begin position="12"/>
        <end position="31"/>
    </location>
</feature>
<dbReference type="PANTHER" id="PTHR43547:SF2">
    <property type="entry name" value="HYBRID SIGNAL TRANSDUCTION HISTIDINE KINASE C"/>
    <property type="match status" value="1"/>
</dbReference>
<keyword evidence="4" id="KW-1133">Transmembrane helix</keyword>
<dbReference type="Pfam" id="PF00512">
    <property type="entry name" value="HisKA"/>
    <property type="match status" value="1"/>
</dbReference>
<keyword evidence="4" id="KW-0812">Transmembrane</keyword>
<dbReference type="STRING" id="556267.HWAG_00295"/>
<dbReference type="EMBL" id="MBPK01000044">
    <property type="protein sequence ID" value="PKT80161.1"/>
    <property type="molecule type" value="Genomic_DNA"/>
</dbReference>
<keyword evidence="6" id="KW-0808">Transferase</keyword>
<dbReference type="GO" id="GO:0000155">
    <property type="term" value="F:phosphorelay sensor kinase activity"/>
    <property type="evidence" value="ECO:0007669"/>
    <property type="project" value="InterPro"/>
</dbReference>
<dbReference type="Gene3D" id="3.30.565.10">
    <property type="entry name" value="Histidine kinase-like ATPase, C-terminal domain"/>
    <property type="match status" value="1"/>
</dbReference>
<dbReference type="AlphaFoldDB" id="A0A2N3PHY4"/>
<evidence type="ECO:0000313" key="6">
    <source>
        <dbReference type="EMBL" id="PKT80161.1"/>
    </source>
</evidence>
<dbReference type="Gene3D" id="1.10.287.130">
    <property type="match status" value="1"/>
</dbReference>
<dbReference type="InterPro" id="IPR036097">
    <property type="entry name" value="HisK_dim/P_sf"/>
</dbReference>
<keyword evidence="6" id="KW-0418">Kinase</keyword>
<evidence type="ECO:0000256" key="1">
    <source>
        <dbReference type="ARBA" id="ARBA00000085"/>
    </source>
</evidence>
<dbReference type="EC" id="2.7.13.3" evidence="2"/>